<accession>A0A916XTD0</accession>
<comment type="caution">
    <text evidence="2">The sequence shown here is derived from an EMBL/GenBank/DDBJ whole genome shotgun (WGS) entry which is preliminary data.</text>
</comment>
<evidence type="ECO:0000313" key="3">
    <source>
        <dbReference type="Proteomes" id="UP000613160"/>
    </source>
</evidence>
<feature type="region of interest" description="Disordered" evidence="1">
    <location>
        <begin position="25"/>
        <end position="44"/>
    </location>
</feature>
<sequence length="93" mass="10128">MSRPPLPAGISPSRGEIRSVTLCDKPISPLEGEMAGRPEGGERRRPTRTAIFVMPQMSPCDVSQAATLPSSKPRLNQVWRCAEVPWLKLSGTT</sequence>
<feature type="compositionally biased region" description="Basic and acidic residues" evidence="1">
    <location>
        <begin position="34"/>
        <end position="44"/>
    </location>
</feature>
<proteinExistence type="predicted"/>
<dbReference type="AlphaFoldDB" id="A0A916XTD0"/>
<keyword evidence="3" id="KW-1185">Reference proteome</keyword>
<gene>
    <name evidence="2" type="ORF">GCM10011335_08470</name>
</gene>
<organism evidence="2 3">
    <name type="scientific">Aureimonas glaciei</name>
    <dbReference type="NCBI Taxonomy" id="1776957"/>
    <lineage>
        <taxon>Bacteria</taxon>
        <taxon>Pseudomonadati</taxon>
        <taxon>Pseudomonadota</taxon>
        <taxon>Alphaproteobacteria</taxon>
        <taxon>Hyphomicrobiales</taxon>
        <taxon>Aurantimonadaceae</taxon>
        <taxon>Aureimonas</taxon>
    </lineage>
</organism>
<name>A0A916XTD0_9HYPH</name>
<evidence type="ECO:0000313" key="2">
    <source>
        <dbReference type="EMBL" id="GGD07893.1"/>
    </source>
</evidence>
<reference evidence="2" key="1">
    <citation type="journal article" date="2014" name="Int. J. Syst. Evol. Microbiol.">
        <title>Complete genome sequence of Corynebacterium casei LMG S-19264T (=DSM 44701T), isolated from a smear-ripened cheese.</title>
        <authorList>
            <consortium name="US DOE Joint Genome Institute (JGI-PGF)"/>
            <person name="Walter F."/>
            <person name="Albersmeier A."/>
            <person name="Kalinowski J."/>
            <person name="Ruckert C."/>
        </authorList>
    </citation>
    <scope>NUCLEOTIDE SEQUENCE</scope>
    <source>
        <strain evidence="2">CGMCC 1.15493</strain>
    </source>
</reference>
<evidence type="ECO:0008006" key="4">
    <source>
        <dbReference type="Google" id="ProtNLM"/>
    </source>
</evidence>
<protein>
    <recommendedName>
        <fullName evidence="4">Propionyl-coenzyme A carboxylase alpha polypeptide</fullName>
    </recommendedName>
</protein>
<reference evidence="2" key="2">
    <citation type="submission" date="2020-09" db="EMBL/GenBank/DDBJ databases">
        <authorList>
            <person name="Sun Q."/>
            <person name="Zhou Y."/>
        </authorList>
    </citation>
    <scope>NUCLEOTIDE SEQUENCE</scope>
    <source>
        <strain evidence="2">CGMCC 1.15493</strain>
    </source>
</reference>
<evidence type="ECO:0000256" key="1">
    <source>
        <dbReference type="SAM" id="MobiDB-lite"/>
    </source>
</evidence>
<dbReference type="EMBL" id="BMJJ01000002">
    <property type="protein sequence ID" value="GGD07893.1"/>
    <property type="molecule type" value="Genomic_DNA"/>
</dbReference>
<dbReference type="Proteomes" id="UP000613160">
    <property type="component" value="Unassembled WGS sequence"/>
</dbReference>